<feature type="transmembrane region" description="Helical" evidence="6">
    <location>
        <begin position="390"/>
        <end position="412"/>
    </location>
</feature>
<dbReference type="Pfam" id="PF01943">
    <property type="entry name" value="Polysacc_synt"/>
    <property type="match status" value="1"/>
</dbReference>
<dbReference type="InterPro" id="IPR050833">
    <property type="entry name" value="Poly_Biosynth_Transport"/>
</dbReference>
<feature type="transmembrane region" description="Helical" evidence="6">
    <location>
        <begin position="49"/>
        <end position="74"/>
    </location>
</feature>
<name>A0A1G1VB85_9BACT</name>
<accession>A0A1G1VB85</accession>
<reference evidence="7 8" key="1">
    <citation type="journal article" date="2016" name="Nat. Commun.">
        <title>Thousands of microbial genomes shed light on interconnected biogeochemical processes in an aquifer system.</title>
        <authorList>
            <person name="Anantharaman K."/>
            <person name="Brown C.T."/>
            <person name="Hug L.A."/>
            <person name="Sharon I."/>
            <person name="Castelle C.J."/>
            <person name="Probst A.J."/>
            <person name="Thomas B.C."/>
            <person name="Singh A."/>
            <person name="Wilkins M.J."/>
            <person name="Karaoz U."/>
            <person name="Brodie E.L."/>
            <person name="Williams K.H."/>
            <person name="Hubbard S.S."/>
            <person name="Banfield J.F."/>
        </authorList>
    </citation>
    <scope>NUCLEOTIDE SEQUENCE [LARGE SCALE GENOMIC DNA]</scope>
</reference>
<feature type="transmembrane region" description="Helical" evidence="6">
    <location>
        <begin position="21"/>
        <end position="43"/>
    </location>
</feature>
<evidence type="ECO:0000256" key="1">
    <source>
        <dbReference type="ARBA" id="ARBA00004651"/>
    </source>
</evidence>
<dbReference type="EMBL" id="MHCD01000049">
    <property type="protein sequence ID" value="OGY12673.1"/>
    <property type="molecule type" value="Genomic_DNA"/>
</dbReference>
<keyword evidence="4 6" id="KW-1133">Transmembrane helix</keyword>
<protein>
    <recommendedName>
        <fullName evidence="9">Polysaccharide biosynthesis protein C-terminal domain-containing protein</fullName>
    </recommendedName>
</protein>
<dbReference type="PANTHER" id="PTHR30250">
    <property type="entry name" value="PST FAMILY PREDICTED COLANIC ACID TRANSPORTER"/>
    <property type="match status" value="1"/>
</dbReference>
<comment type="caution">
    <text evidence="7">The sequence shown here is derived from an EMBL/GenBank/DDBJ whole genome shotgun (WGS) entry which is preliminary data.</text>
</comment>
<dbReference type="AlphaFoldDB" id="A0A1G1VB85"/>
<feature type="transmembrane region" description="Helical" evidence="6">
    <location>
        <begin position="127"/>
        <end position="147"/>
    </location>
</feature>
<keyword evidence="2" id="KW-1003">Cell membrane</keyword>
<dbReference type="Proteomes" id="UP000177685">
    <property type="component" value="Unassembled WGS sequence"/>
</dbReference>
<comment type="subcellular location">
    <subcellularLocation>
        <location evidence="1">Cell membrane</location>
        <topology evidence="1">Multi-pass membrane protein</topology>
    </subcellularLocation>
</comment>
<dbReference type="GO" id="GO:0005886">
    <property type="term" value="C:plasma membrane"/>
    <property type="evidence" value="ECO:0007669"/>
    <property type="project" value="UniProtKB-SubCell"/>
</dbReference>
<evidence type="ECO:0008006" key="9">
    <source>
        <dbReference type="Google" id="ProtNLM"/>
    </source>
</evidence>
<evidence type="ECO:0000313" key="8">
    <source>
        <dbReference type="Proteomes" id="UP000177685"/>
    </source>
</evidence>
<feature type="transmembrane region" description="Helical" evidence="6">
    <location>
        <begin position="338"/>
        <end position="357"/>
    </location>
</feature>
<evidence type="ECO:0000256" key="4">
    <source>
        <dbReference type="ARBA" id="ARBA00022989"/>
    </source>
</evidence>
<proteinExistence type="predicted"/>
<feature type="transmembrane region" description="Helical" evidence="6">
    <location>
        <begin position="301"/>
        <end position="326"/>
    </location>
</feature>
<evidence type="ECO:0000256" key="2">
    <source>
        <dbReference type="ARBA" id="ARBA00022475"/>
    </source>
</evidence>
<feature type="transmembrane region" description="Helical" evidence="6">
    <location>
        <begin position="364"/>
        <end position="384"/>
    </location>
</feature>
<feature type="transmembrane region" description="Helical" evidence="6">
    <location>
        <begin position="185"/>
        <end position="207"/>
    </location>
</feature>
<evidence type="ECO:0000256" key="6">
    <source>
        <dbReference type="SAM" id="Phobius"/>
    </source>
</evidence>
<feature type="transmembrane region" description="Helical" evidence="6">
    <location>
        <begin position="243"/>
        <end position="262"/>
    </location>
</feature>
<organism evidence="7 8">
    <name type="scientific">Candidatus Blackburnbacteria bacterium RIFCSPLOWO2_01_FULL_41_27</name>
    <dbReference type="NCBI Taxonomy" id="1797520"/>
    <lineage>
        <taxon>Bacteria</taxon>
        <taxon>Candidatus Blackburniibacteriota</taxon>
    </lineage>
</organism>
<evidence type="ECO:0000256" key="5">
    <source>
        <dbReference type="ARBA" id="ARBA00023136"/>
    </source>
</evidence>
<feature type="transmembrane region" description="Helical" evidence="6">
    <location>
        <begin position="159"/>
        <end position="179"/>
    </location>
</feature>
<evidence type="ECO:0000256" key="3">
    <source>
        <dbReference type="ARBA" id="ARBA00022692"/>
    </source>
</evidence>
<dbReference type="PANTHER" id="PTHR30250:SF11">
    <property type="entry name" value="O-ANTIGEN TRANSPORTER-RELATED"/>
    <property type="match status" value="1"/>
</dbReference>
<keyword evidence="3 6" id="KW-0812">Transmembrane</keyword>
<dbReference type="InterPro" id="IPR002797">
    <property type="entry name" value="Polysacc_synth"/>
</dbReference>
<feature type="transmembrane region" description="Helical" evidence="6">
    <location>
        <begin position="95"/>
        <end position="121"/>
    </location>
</feature>
<gene>
    <name evidence="7" type="ORF">A3A58_00220</name>
</gene>
<feature type="transmembrane region" description="Helical" evidence="6">
    <location>
        <begin position="268"/>
        <end position="289"/>
    </location>
</feature>
<evidence type="ECO:0000313" key="7">
    <source>
        <dbReference type="EMBL" id="OGY12673.1"/>
    </source>
</evidence>
<keyword evidence="5 6" id="KW-0472">Membrane</keyword>
<sequence>MINKFKEAIFSKTTKAASLIFTGNMSSSFFGIIFTIFAARLLGPENWGLVAAVGSLMTIFVAFGDLGIGANFFQFASGKRESDIKGVSRLYKTSFFLKIVTAFTSLGLIYVLSPLLSQIIFASNDTFLVLVSALGAFGVLLLEFQVFAIESKRLWGKAAFLSSLTNFFRLIFILILASYGTINLANVLIVFTASSLLAFLVSLIWLFEAPRLDKGWTRLFRTSAGFSGWMSTNKIVSTLNSRIDILLLVSLAGAYEAGIYGAASRLSIGVPLIMGSLATVFATNYASLAGESLVAFFKKSVVLSGIVACGLVLGIIITPLVIALLGDGYRQSGPVLQWLFVAFLPFVLATPAVNLLIYHFKKPAIVAILSLIQLPLTLIVNYLYISSLGVFAPVIAIALANTMTLLVSYIFVFRLLKR</sequence>